<organism evidence="1 2">
    <name type="scientific">Eragrostis curvula</name>
    <name type="common">weeping love grass</name>
    <dbReference type="NCBI Taxonomy" id="38414"/>
    <lineage>
        <taxon>Eukaryota</taxon>
        <taxon>Viridiplantae</taxon>
        <taxon>Streptophyta</taxon>
        <taxon>Embryophyta</taxon>
        <taxon>Tracheophyta</taxon>
        <taxon>Spermatophyta</taxon>
        <taxon>Magnoliopsida</taxon>
        <taxon>Liliopsida</taxon>
        <taxon>Poales</taxon>
        <taxon>Poaceae</taxon>
        <taxon>PACMAD clade</taxon>
        <taxon>Chloridoideae</taxon>
        <taxon>Eragrostideae</taxon>
        <taxon>Eragrostidinae</taxon>
        <taxon>Eragrostis</taxon>
    </lineage>
</organism>
<dbReference type="InterPro" id="IPR032675">
    <property type="entry name" value="LRR_dom_sf"/>
</dbReference>
<feature type="non-terminal residue" evidence="1">
    <location>
        <position position="1"/>
    </location>
</feature>
<keyword evidence="2" id="KW-1185">Reference proteome</keyword>
<dbReference type="SUPFAM" id="SSF81383">
    <property type="entry name" value="F-box domain"/>
    <property type="match status" value="1"/>
</dbReference>
<accession>A0A5J9T5M5</accession>
<evidence type="ECO:0000313" key="1">
    <source>
        <dbReference type="EMBL" id="TVU06703.1"/>
    </source>
</evidence>
<protein>
    <recommendedName>
        <fullName evidence="3">F-box domain-containing protein</fullName>
    </recommendedName>
</protein>
<proteinExistence type="predicted"/>
<dbReference type="InterPro" id="IPR055312">
    <property type="entry name" value="FBL15-like"/>
</dbReference>
<evidence type="ECO:0008006" key="3">
    <source>
        <dbReference type="Google" id="ProtNLM"/>
    </source>
</evidence>
<name>A0A5J9T5M5_9POAL</name>
<dbReference type="PANTHER" id="PTHR34709">
    <property type="entry name" value="OS10G0396666 PROTEIN"/>
    <property type="match status" value="1"/>
</dbReference>
<comment type="caution">
    <text evidence="1">The sequence shown here is derived from an EMBL/GenBank/DDBJ whole genome shotgun (WGS) entry which is preliminary data.</text>
</comment>
<reference evidence="1 2" key="1">
    <citation type="journal article" date="2019" name="Sci. Rep.">
        <title>A high-quality genome of Eragrostis curvula grass provides insights into Poaceae evolution and supports new strategies to enhance forage quality.</title>
        <authorList>
            <person name="Carballo J."/>
            <person name="Santos B.A.C.M."/>
            <person name="Zappacosta D."/>
            <person name="Garbus I."/>
            <person name="Selva J.P."/>
            <person name="Gallo C.A."/>
            <person name="Diaz A."/>
            <person name="Albertini E."/>
            <person name="Caccamo M."/>
            <person name="Echenique V."/>
        </authorList>
    </citation>
    <scope>NUCLEOTIDE SEQUENCE [LARGE SCALE GENOMIC DNA]</scope>
    <source>
        <strain evidence="2">cv. Victoria</strain>
        <tissue evidence="1">Leaf</tissue>
    </source>
</reference>
<gene>
    <name evidence="1" type="ORF">EJB05_49928</name>
</gene>
<dbReference type="OrthoDB" id="688168at2759"/>
<dbReference type="InterPro" id="IPR036047">
    <property type="entry name" value="F-box-like_dom_sf"/>
</dbReference>
<dbReference type="Gene3D" id="3.80.10.10">
    <property type="entry name" value="Ribonuclease Inhibitor"/>
    <property type="match status" value="1"/>
</dbReference>
<feature type="non-terminal residue" evidence="1">
    <location>
        <position position="471"/>
    </location>
</feature>
<evidence type="ECO:0000313" key="2">
    <source>
        <dbReference type="Proteomes" id="UP000324897"/>
    </source>
</evidence>
<dbReference type="PANTHER" id="PTHR34709:SF79">
    <property type="entry name" value="F-BOX DOMAIN-CONTAINING PROTEIN"/>
    <property type="match status" value="1"/>
</dbReference>
<dbReference type="AlphaFoldDB" id="A0A5J9T5M5"/>
<sequence length="471" mass="52859">LIYTRCSTCTRPQTYYTTVAMDSVGDIDRISALPDSLLHRILAAVGDAVAVSRTAVLSKRWRRVWMQADRLLLVDSKAIRPGRFADIVDWVFARRGDAELGSLYITHAYGYKPACITQERVNQWLRYAMQCVIKSLDIRVPYVQPTGNIGIRSNDEPAIKMPGHGRMSCVRLQLGYYMLQLPVAATAKYEALTELALYSTTFDEEEEEHGGVRTTTLGDFVSTCCPRLRKLEIWCPDGLRQLVLRTEALQKLKLYCADDLETLDVAAPNLRVLQLACCTEGSVVKVSANRLEEVEVQHLRNVTLDIRDLANVQCLGPIDVYMHGQHLGPNNGGGMWLLENCPGAQHIKLSLNHWEASNVTDGELVDYLTQYQGAPLAMYVNMRTMEVTVTANEFPEGHLVPSMSSLLLRFPHLRSLCIKLRPSSNSWNSSWRWNCLCSGLDTWIGSQKISLESLETVKIDGFMGADEDIDL</sequence>
<dbReference type="Proteomes" id="UP000324897">
    <property type="component" value="Unassembled WGS sequence"/>
</dbReference>
<dbReference type="EMBL" id="RWGY01000051">
    <property type="protein sequence ID" value="TVU06703.1"/>
    <property type="molecule type" value="Genomic_DNA"/>
</dbReference>